<sequence>MPLDHIHQMQLLKDLLEDHYSDAAGTVAEYEQIERTVKSLLADGSIDESFKAVLMDVYEYGQKGKNTNRPESHIQNHRERLAEWIGLLGQISE</sequence>
<evidence type="ECO:0008006" key="5">
    <source>
        <dbReference type="Google" id="ProtNLM"/>
    </source>
</evidence>
<evidence type="ECO:0000313" key="3">
    <source>
        <dbReference type="Proteomes" id="UP000075683"/>
    </source>
</evidence>
<dbReference type="Proteomes" id="UP000075683">
    <property type="component" value="Unassembled WGS sequence"/>
</dbReference>
<accession>A0A150LJB9</accession>
<comment type="caution">
    <text evidence="1">The sequence shown here is derived from an EMBL/GenBank/DDBJ whole genome shotgun (WGS) entry which is preliminary data.</text>
</comment>
<dbReference type="EMBL" id="QEWE01000009">
    <property type="protein sequence ID" value="REJ30673.1"/>
    <property type="molecule type" value="Genomic_DNA"/>
</dbReference>
<gene>
    <name evidence="1" type="ORF">B4135_3037</name>
    <name evidence="2" type="ORF">C6P37_02910</name>
</gene>
<proteinExistence type="predicted"/>
<dbReference type="AlphaFoldDB" id="A0A150LJB9"/>
<reference evidence="2 4" key="2">
    <citation type="submission" date="2018-03" db="EMBL/GenBank/DDBJ databases">
        <authorList>
            <person name="Keele B.F."/>
        </authorList>
    </citation>
    <scope>NUCLEOTIDE SEQUENCE [LARGE SCALE GENOMIC DNA]</scope>
    <source>
        <strain evidence="2">ZCTH4_d</strain>
    </source>
</reference>
<dbReference type="InterPro" id="IPR025547">
    <property type="entry name" value="YtzH"/>
</dbReference>
<evidence type="ECO:0000313" key="1">
    <source>
        <dbReference type="EMBL" id="KYD12473.1"/>
    </source>
</evidence>
<name>A0A150LJB9_9BACI</name>
<organism evidence="1 3">
    <name type="scientific">Caldibacillus debilis</name>
    <dbReference type="NCBI Taxonomy" id="301148"/>
    <lineage>
        <taxon>Bacteria</taxon>
        <taxon>Bacillati</taxon>
        <taxon>Bacillota</taxon>
        <taxon>Bacilli</taxon>
        <taxon>Bacillales</taxon>
        <taxon>Bacillaceae</taxon>
        <taxon>Caldibacillus</taxon>
    </lineage>
</organism>
<reference evidence="1 3" key="1">
    <citation type="submission" date="2016-01" db="EMBL/GenBank/DDBJ databases">
        <title>Draft Genome Sequences of Seven Thermophilic Sporeformers Isolated from Foods.</title>
        <authorList>
            <person name="Berendsen E.M."/>
            <person name="Wells-Bennik M.H."/>
            <person name="Krawcyk A.O."/>
            <person name="De Jong A."/>
            <person name="Holsappel S."/>
            <person name="Eijlander R.T."/>
            <person name="Kuipers O.P."/>
        </authorList>
    </citation>
    <scope>NUCLEOTIDE SEQUENCE [LARGE SCALE GENOMIC DNA]</scope>
    <source>
        <strain evidence="1 3">B4135</strain>
    </source>
</reference>
<dbReference type="OrthoDB" id="2968867at2"/>
<evidence type="ECO:0000313" key="2">
    <source>
        <dbReference type="EMBL" id="REJ30673.1"/>
    </source>
</evidence>
<dbReference type="Pfam" id="PF14165">
    <property type="entry name" value="YtzH"/>
    <property type="match status" value="1"/>
</dbReference>
<evidence type="ECO:0000313" key="4">
    <source>
        <dbReference type="Proteomes" id="UP000257014"/>
    </source>
</evidence>
<dbReference type="EMBL" id="LQYT01000092">
    <property type="protein sequence ID" value="KYD12473.1"/>
    <property type="molecule type" value="Genomic_DNA"/>
</dbReference>
<protein>
    <recommendedName>
        <fullName evidence="5">YtzH-like protein</fullName>
    </recommendedName>
</protein>
<dbReference type="STRING" id="301148.B4135_3037"/>
<dbReference type="Proteomes" id="UP000257014">
    <property type="component" value="Unassembled WGS sequence"/>
</dbReference>
<dbReference type="RefSeq" id="WP_020156924.1">
    <property type="nucleotide sequence ID" value="NZ_LQYT01000092.1"/>
</dbReference>